<keyword evidence="2" id="KW-1185">Reference proteome</keyword>
<dbReference type="KEGG" id="bsi:BS1330_I0937"/>
<proteinExistence type="predicted"/>
<dbReference type="KEGG" id="bms:BR0941"/>
<evidence type="ECO:0000313" key="1">
    <source>
        <dbReference type="EMBL" id="AEM18284.1"/>
    </source>
</evidence>
<name>A0A0H3G2Z8_BRUSU</name>
<accession>A0A0H3G2Z8</accession>
<gene>
    <name evidence="1" type="ordered locus">BS1330_I0937</name>
</gene>
<sequence>MRGSVTAGLIFSLDLATMGSCMMRVKLKGV</sequence>
<evidence type="ECO:0000313" key="2">
    <source>
        <dbReference type="Proteomes" id="UP000007104"/>
    </source>
</evidence>
<dbReference type="HOGENOM" id="CLU_3416666_0_0_5"/>
<protein>
    <submittedName>
        <fullName evidence="1">Uncharacterized protein</fullName>
    </submittedName>
</protein>
<dbReference type="EMBL" id="CP002997">
    <property type="protein sequence ID" value="AEM18284.1"/>
    <property type="molecule type" value="Genomic_DNA"/>
</dbReference>
<dbReference type="AlphaFoldDB" id="A0A0H3G2Z8"/>
<dbReference type="Proteomes" id="UP000007104">
    <property type="component" value="Chromosome I"/>
</dbReference>
<reference evidence="1 2" key="1">
    <citation type="journal article" date="2011" name="J. Bacteriol.">
        <title>Revised genome sequence of Brucella suis 1330.</title>
        <authorList>
            <person name="Tae H."/>
            <person name="Shallom S."/>
            <person name="Settlage R."/>
            <person name="Preston D."/>
            <person name="Adams L.G."/>
            <person name="Garner H.R."/>
        </authorList>
    </citation>
    <scope>NUCLEOTIDE SEQUENCE [LARGE SCALE GENOMIC DNA]</scope>
    <source>
        <strain evidence="1 2">1330</strain>
    </source>
</reference>
<organism evidence="1 2">
    <name type="scientific">Brucella suis biovar 1 (strain 1330)</name>
    <dbReference type="NCBI Taxonomy" id="204722"/>
    <lineage>
        <taxon>Bacteria</taxon>
        <taxon>Pseudomonadati</taxon>
        <taxon>Pseudomonadota</taxon>
        <taxon>Alphaproteobacteria</taxon>
        <taxon>Hyphomicrobiales</taxon>
        <taxon>Brucellaceae</taxon>
        <taxon>Brucella/Ochrobactrum group</taxon>
        <taxon>Brucella</taxon>
    </lineage>
</organism>